<proteinExistence type="predicted"/>
<evidence type="ECO:0000313" key="2">
    <source>
        <dbReference type="EMBL" id="AMB93996.1"/>
    </source>
</evidence>
<name>A0A109RD99_9LACT</name>
<dbReference type="AlphaFoldDB" id="A0A109RD99"/>
<organism evidence="2 4">
    <name type="scientific">Aerococcus sanguinicola</name>
    <dbReference type="NCBI Taxonomy" id="119206"/>
    <lineage>
        <taxon>Bacteria</taxon>
        <taxon>Bacillati</taxon>
        <taxon>Bacillota</taxon>
        <taxon>Bacilli</taxon>
        <taxon>Lactobacillales</taxon>
        <taxon>Aerococcaceae</taxon>
        <taxon>Aerococcus</taxon>
    </lineage>
</organism>
<feature type="transmembrane region" description="Helical" evidence="1">
    <location>
        <begin position="6"/>
        <end position="21"/>
    </location>
</feature>
<reference evidence="2 4" key="1">
    <citation type="journal article" date="2016" name="Genome Announc.">
        <title>Complete Genome Sequences of Aerococcus christensenii CCUG 28831T, Aerococcus sanguinicola CCUG 43001T, Aerococcus urinae CCUG 36881T, Aerococcus urinaeequi CCUG 28094T, Aerococcus urinaehominis CCUG 42038 BT, and Aerococcus viridans CCUG 4311T.</title>
        <authorList>
            <person name="Carkaci D."/>
            <person name="Dargis R."/>
            <person name="Nielsen X.C."/>
            <person name="Skovgaard O."/>
            <person name="Fuursted K."/>
            <person name="Christensen J.J."/>
        </authorList>
    </citation>
    <scope>NUCLEOTIDE SEQUENCE [LARGE SCALE GENOMIC DNA]</scope>
    <source>
        <strain evidence="2 4">CCUG43001</strain>
    </source>
</reference>
<gene>
    <name evidence="2" type="ORF">AWM72_04075</name>
    <name evidence="3" type="ORF">CYJ28_09075</name>
</gene>
<keyword evidence="4" id="KW-1185">Reference proteome</keyword>
<keyword evidence="1" id="KW-1133">Transmembrane helix</keyword>
<feature type="transmembrane region" description="Helical" evidence="1">
    <location>
        <begin position="41"/>
        <end position="66"/>
    </location>
</feature>
<sequence>MLYLIFLILAVVTLGLGFWALKQDQIAFYSLDQNQADHNHLLAQGLGVSLLFAGTVLAFILVIVYFFHLPAYLLLIVAAFIYLTVFVKLAQMKGSLKQ</sequence>
<dbReference type="OrthoDB" id="2136146at2"/>
<dbReference type="KEGG" id="asan:AWM72_04075"/>
<reference evidence="4" key="2">
    <citation type="submission" date="2016-01" db="EMBL/GenBank/DDBJ databases">
        <title>Six Aerococcus type strain genome sequencing and assembly using PacBio and Illumina Hiseq.</title>
        <authorList>
            <person name="Carkaci D."/>
            <person name="Dargis R."/>
            <person name="Nielsen X.C."/>
            <person name="Skovgaard O."/>
            <person name="Fuursted K."/>
            <person name="Christensen J.J."/>
        </authorList>
    </citation>
    <scope>NUCLEOTIDE SEQUENCE [LARGE SCALE GENOMIC DNA]</scope>
    <source>
        <strain evidence="4">CCUG43001</strain>
    </source>
</reference>
<protein>
    <recommendedName>
        <fullName evidence="6">DUF3784 domain-containing protein</fullName>
    </recommendedName>
</protein>
<dbReference type="EMBL" id="PKGY01000006">
    <property type="protein sequence ID" value="PKZ20764.1"/>
    <property type="molecule type" value="Genomic_DNA"/>
</dbReference>
<keyword evidence="1" id="KW-0812">Transmembrane</keyword>
<keyword evidence="1" id="KW-0472">Membrane</keyword>
<reference evidence="3 5" key="3">
    <citation type="submission" date="2017-12" db="EMBL/GenBank/DDBJ databases">
        <title>Phylogenetic diversity of female urinary microbiome.</title>
        <authorList>
            <person name="Thomas-White K."/>
            <person name="Wolfe A.J."/>
        </authorList>
    </citation>
    <scope>NUCLEOTIDE SEQUENCE [LARGE SCALE GENOMIC DNA]</scope>
    <source>
        <strain evidence="3 5">UMB0139</strain>
    </source>
</reference>
<accession>A0A109RD99</accession>
<evidence type="ECO:0000313" key="4">
    <source>
        <dbReference type="Proteomes" id="UP000069912"/>
    </source>
</evidence>
<evidence type="ECO:0000313" key="5">
    <source>
        <dbReference type="Proteomes" id="UP000234239"/>
    </source>
</evidence>
<feature type="transmembrane region" description="Helical" evidence="1">
    <location>
        <begin position="72"/>
        <end position="90"/>
    </location>
</feature>
<evidence type="ECO:0000256" key="1">
    <source>
        <dbReference type="SAM" id="Phobius"/>
    </source>
</evidence>
<evidence type="ECO:0008006" key="6">
    <source>
        <dbReference type="Google" id="ProtNLM"/>
    </source>
</evidence>
<dbReference type="EMBL" id="CP014160">
    <property type="protein sequence ID" value="AMB93996.1"/>
    <property type="molecule type" value="Genomic_DNA"/>
</dbReference>
<dbReference type="RefSeq" id="WP_067973615.1">
    <property type="nucleotide sequence ID" value="NZ_CAJHLO010000004.1"/>
</dbReference>
<dbReference type="Proteomes" id="UP000234239">
    <property type="component" value="Unassembled WGS sequence"/>
</dbReference>
<dbReference type="Proteomes" id="UP000069912">
    <property type="component" value="Chromosome"/>
</dbReference>
<evidence type="ECO:0000313" key="3">
    <source>
        <dbReference type="EMBL" id="PKZ20764.1"/>
    </source>
</evidence>